<keyword evidence="1" id="KW-0645">Protease</keyword>
<dbReference type="InterPro" id="IPR029045">
    <property type="entry name" value="ClpP/crotonase-like_dom_sf"/>
</dbReference>
<reference evidence="5" key="1">
    <citation type="submission" date="2022-09" db="EMBL/GenBank/DDBJ databases">
        <title>Maribacter litopenaei sp. nov., isolated from the intestinal tract of the Pacific White Shrimp, Litopenaeus vannamei.</title>
        <authorList>
            <person name="Kim S.Y."/>
            <person name="Hwang C.Y."/>
        </authorList>
    </citation>
    <scope>NUCLEOTIDE SEQUENCE</scope>
    <source>
        <strain evidence="5">HL-LV01</strain>
    </source>
</reference>
<evidence type="ECO:0000256" key="2">
    <source>
        <dbReference type="ARBA" id="ARBA00022801"/>
    </source>
</evidence>
<dbReference type="PANTHER" id="PTHR32060">
    <property type="entry name" value="TAIL-SPECIFIC PROTEASE"/>
    <property type="match status" value="1"/>
</dbReference>
<protein>
    <submittedName>
        <fullName evidence="5">S41 family peptidase</fullName>
    </submittedName>
</protein>
<name>A0ABY5Y7V1_9FLAO</name>
<dbReference type="CDD" id="cd07560">
    <property type="entry name" value="Peptidase_S41_CPP"/>
    <property type="match status" value="1"/>
</dbReference>
<dbReference type="SMART" id="SM00245">
    <property type="entry name" value="TSPc"/>
    <property type="match status" value="1"/>
</dbReference>
<feature type="domain" description="Tail specific protease" evidence="4">
    <location>
        <begin position="1"/>
        <end position="205"/>
    </location>
</feature>
<keyword evidence="2" id="KW-0378">Hydrolase</keyword>
<evidence type="ECO:0000313" key="6">
    <source>
        <dbReference type="Proteomes" id="UP001059209"/>
    </source>
</evidence>
<dbReference type="InterPro" id="IPR004447">
    <property type="entry name" value="Peptidase_S41A"/>
</dbReference>
<dbReference type="Proteomes" id="UP001059209">
    <property type="component" value="Chromosome"/>
</dbReference>
<dbReference type="EMBL" id="CP104205">
    <property type="protein sequence ID" value="UWX54555.1"/>
    <property type="molecule type" value="Genomic_DNA"/>
</dbReference>
<keyword evidence="6" id="KW-1185">Reference proteome</keyword>
<evidence type="ECO:0000259" key="4">
    <source>
        <dbReference type="SMART" id="SM00245"/>
    </source>
</evidence>
<dbReference type="PANTHER" id="PTHR32060:SF22">
    <property type="entry name" value="CARBOXYL-TERMINAL-PROCESSING PEPTIDASE 3, CHLOROPLASTIC"/>
    <property type="match status" value="1"/>
</dbReference>
<evidence type="ECO:0000256" key="1">
    <source>
        <dbReference type="ARBA" id="ARBA00022670"/>
    </source>
</evidence>
<gene>
    <name evidence="5" type="ORF">NYZ99_16945</name>
</gene>
<dbReference type="SUPFAM" id="SSF52096">
    <property type="entry name" value="ClpP/crotonase"/>
    <property type="match status" value="1"/>
</dbReference>
<dbReference type="Pfam" id="PF03572">
    <property type="entry name" value="Peptidase_S41"/>
    <property type="match status" value="1"/>
</dbReference>
<keyword evidence="3" id="KW-0720">Serine protease</keyword>
<dbReference type="InterPro" id="IPR005151">
    <property type="entry name" value="Tail-specific_protease"/>
</dbReference>
<sequence length="206" mass="22761">MTRDVVELEESYAKSANIIRGDEKFGIINLPKFYVDFEDYNERNAATDVAKEVERLKEEGVEGLILDLRDNGGGSLKTVVEMAGLFIKDGPIVQVRSGNKQKEVYDDKDERIQWDGPLVVLVNELSASASEILAAAMQDYKRAIVIGSKQTFGKGTVQNVIPLDNIVRSNEHGDLGAIKLTTQKFYRINGGSTQLEGVKSDVVVPR</sequence>
<proteinExistence type="predicted"/>
<evidence type="ECO:0000313" key="5">
    <source>
        <dbReference type="EMBL" id="UWX54555.1"/>
    </source>
</evidence>
<organism evidence="5 6">
    <name type="scientific">Maribacter litopenaei</name>
    <dbReference type="NCBI Taxonomy" id="2976127"/>
    <lineage>
        <taxon>Bacteria</taxon>
        <taxon>Pseudomonadati</taxon>
        <taxon>Bacteroidota</taxon>
        <taxon>Flavobacteriia</taxon>
        <taxon>Flavobacteriales</taxon>
        <taxon>Flavobacteriaceae</taxon>
        <taxon>Maribacter</taxon>
    </lineage>
</organism>
<evidence type="ECO:0000256" key="3">
    <source>
        <dbReference type="ARBA" id="ARBA00022825"/>
    </source>
</evidence>
<dbReference type="Gene3D" id="3.90.226.10">
    <property type="entry name" value="2-enoyl-CoA Hydratase, Chain A, domain 1"/>
    <property type="match status" value="1"/>
</dbReference>
<accession>A0ABY5Y7V1</accession>